<accession>A0A0D6AXS6</accession>
<feature type="region of interest" description="Disordered" evidence="1">
    <location>
        <begin position="71"/>
        <end position="120"/>
    </location>
</feature>
<dbReference type="GO" id="GO:0016740">
    <property type="term" value="F:transferase activity"/>
    <property type="evidence" value="ECO:0007669"/>
    <property type="project" value="UniProtKB-KW"/>
</dbReference>
<feature type="region of interest" description="Disordered" evidence="1">
    <location>
        <begin position="1"/>
        <end position="28"/>
    </location>
</feature>
<reference evidence="2 3" key="1">
    <citation type="submission" date="2015-02" db="EMBL/GenBank/DDBJ databases">
        <title>Genome sequene of Rhodovulum sulfidophilum DSM 2351.</title>
        <authorList>
            <person name="Nagao N."/>
        </authorList>
    </citation>
    <scope>NUCLEOTIDE SEQUENCE [LARGE SCALE GENOMIC DNA]</scope>
    <source>
        <strain evidence="2 3">DSM 2351</strain>
    </source>
</reference>
<protein>
    <submittedName>
        <fullName evidence="2">Glutathione S-transferase C terminus</fullName>
    </submittedName>
</protein>
<sequence length="141" mass="15440">MPARRGIPDYANRPRIPHLGRKSEDSIGTNERTSLRMLLCSACQVFALRLRGVIGGMRDETGSIREALRRDPAKRACQAGSQRSDADAGRAHRGQQRNCRGATAQDRGHTGRFDSAPGLRTGQERMQAGESAMAMMLHEPA</sequence>
<dbReference type="AlphaFoldDB" id="A0A0D6AXS6"/>
<gene>
    <name evidence="2" type="ORF">NHU_00534</name>
</gene>
<dbReference type="KEGG" id="rsu:NHU_00534"/>
<evidence type="ECO:0000256" key="1">
    <source>
        <dbReference type="SAM" id="MobiDB-lite"/>
    </source>
</evidence>
<evidence type="ECO:0000313" key="3">
    <source>
        <dbReference type="Proteomes" id="UP000064912"/>
    </source>
</evidence>
<dbReference type="EMBL" id="AP014800">
    <property type="protein sequence ID" value="BAQ67703.1"/>
    <property type="molecule type" value="Genomic_DNA"/>
</dbReference>
<keyword evidence="2" id="KW-0808">Transferase</keyword>
<name>A0A0D6AXS6_RHOSU</name>
<organism evidence="2 3">
    <name type="scientific">Rhodovulum sulfidophilum</name>
    <name type="common">Rhodobacter sulfidophilus</name>
    <dbReference type="NCBI Taxonomy" id="35806"/>
    <lineage>
        <taxon>Bacteria</taxon>
        <taxon>Pseudomonadati</taxon>
        <taxon>Pseudomonadota</taxon>
        <taxon>Alphaproteobacteria</taxon>
        <taxon>Rhodobacterales</taxon>
        <taxon>Paracoccaceae</taxon>
        <taxon>Rhodovulum</taxon>
    </lineage>
</organism>
<dbReference type="Proteomes" id="UP000064912">
    <property type="component" value="Chromosome"/>
</dbReference>
<dbReference type="PATRIC" id="fig|35806.4.peg.548"/>
<evidence type="ECO:0000313" key="2">
    <source>
        <dbReference type="EMBL" id="BAQ67703.1"/>
    </source>
</evidence>
<proteinExistence type="predicted"/>